<name>A0A8J4E7W1_9ACTN</name>
<dbReference type="Proteomes" id="UP000612585">
    <property type="component" value="Unassembled WGS sequence"/>
</dbReference>
<evidence type="ECO:0000313" key="1">
    <source>
        <dbReference type="EMBL" id="GIJ64618.1"/>
    </source>
</evidence>
<organism evidence="1 2">
    <name type="scientific">Virgisporangium aurantiacum</name>
    <dbReference type="NCBI Taxonomy" id="175570"/>
    <lineage>
        <taxon>Bacteria</taxon>
        <taxon>Bacillati</taxon>
        <taxon>Actinomycetota</taxon>
        <taxon>Actinomycetes</taxon>
        <taxon>Micromonosporales</taxon>
        <taxon>Micromonosporaceae</taxon>
        <taxon>Virgisporangium</taxon>
    </lineage>
</organism>
<dbReference type="AlphaFoldDB" id="A0A8J4E7W1"/>
<keyword evidence="2" id="KW-1185">Reference proteome</keyword>
<gene>
    <name evidence="1" type="ORF">Vau01_121340</name>
</gene>
<accession>A0A8J4E7W1</accession>
<reference evidence="1" key="1">
    <citation type="submission" date="2021-01" db="EMBL/GenBank/DDBJ databases">
        <title>Whole genome shotgun sequence of Virgisporangium aurantiacum NBRC 16421.</title>
        <authorList>
            <person name="Komaki H."/>
            <person name="Tamura T."/>
        </authorList>
    </citation>
    <scope>NUCLEOTIDE SEQUENCE</scope>
    <source>
        <strain evidence="1">NBRC 16421</strain>
    </source>
</reference>
<protein>
    <recommendedName>
        <fullName evidence="3">CBM-cenC domain-containing protein</fullName>
    </recommendedName>
</protein>
<comment type="caution">
    <text evidence="1">The sequence shown here is derived from an EMBL/GenBank/DDBJ whole genome shotgun (WGS) entry which is preliminary data.</text>
</comment>
<dbReference type="Gene3D" id="2.60.120.260">
    <property type="entry name" value="Galactose-binding domain-like"/>
    <property type="match status" value="1"/>
</dbReference>
<dbReference type="EMBL" id="BOPG01000123">
    <property type="protein sequence ID" value="GIJ64618.1"/>
    <property type="molecule type" value="Genomic_DNA"/>
</dbReference>
<sequence>MGLHTVTITGIGTTATRSVTFTLAIHSPSCTNPGNQFLNSGFESGEANWAPSPGVIAQRTDARTGTSNVLFANHRADYEMISQTVTVPTGCPFVTLSFWLRVETTEWQPTEENDLLRLDAQTDGREYQLAYWTSDKPTNGYQQVTIDASRLAGRTVRVLLSSWQDASLPTRFSVDDFELNAY</sequence>
<evidence type="ECO:0008006" key="3">
    <source>
        <dbReference type="Google" id="ProtNLM"/>
    </source>
</evidence>
<proteinExistence type="predicted"/>
<evidence type="ECO:0000313" key="2">
    <source>
        <dbReference type="Proteomes" id="UP000612585"/>
    </source>
</evidence>